<reference evidence="2" key="2">
    <citation type="submission" date="2020-05" db="UniProtKB">
        <authorList>
            <consortium name="EnsemblMetazoa"/>
        </authorList>
    </citation>
    <scope>IDENTIFICATION</scope>
    <source>
        <strain evidence="2">IAEA</strain>
    </source>
</reference>
<protein>
    <submittedName>
        <fullName evidence="2">Uncharacterized protein</fullName>
    </submittedName>
</protein>
<reference evidence="3" key="1">
    <citation type="submission" date="2014-03" db="EMBL/GenBank/DDBJ databases">
        <authorList>
            <person name="Aksoy S."/>
            <person name="Warren W."/>
            <person name="Wilson R.K."/>
        </authorList>
    </citation>
    <scope>NUCLEOTIDE SEQUENCE [LARGE SCALE GENOMIC DNA]</scope>
    <source>
        <strain evidence="3">IAEA</strain>
    </source>
</reference>
<keyword evidence="1" id="KW-0812">Transmembrane</keyword>
<feature type="transmembrane region" description="Helical" evidence="1">
    <location>
        <begin position="6"/>
        <end position="26"/>
    </location>
</feature>
<evidence type="ECO:0000313" key="2">
    <source>
        <dbReference type="EnsemblMetazoa" id="GBRI038470-PA"/>
    </source>
</evidence>
<dbReference type="EnsemblMetazoa" id="GBRI038470-RA">
    <property type="protein sequence ID" value="GBRI038470-PA"/>
    <property type="gene ID" value="GBRI038470"/>
</dbReference>
<keyword evidence="1" id="KW-0472">Membrane</keyword>
<organism evidence="2 3">
    <name type="scientific">Glossina brevipalpis</name>
    <dbReference type="NCBI Taxonomy" id="37001"/>
    <lineage>
        <taxon>Eukaryota</taxon>
        <taxon>Metazoa</taxon>
        <taxon>Ecdysozoa</taxon>
        <taxon>Arthropoda</taxon>
        <taxon>Hexapoda</taxon>
        <taxon>Insecta</taxon>
        <taxon>Pterygota</taxon>
        <taxon>Neoptera</taxon>
        <taxon>Endopterygota</taxon>
        <taxon>Diptera</taxon>
        <taxon>Brachycera</taxon>
        <taxon>Muscomorpha</taxon>
        <taxon>Hippoboscoidea</taxon>
        <taxon>Glossinidae</taxon>
        <taxon>Glossina</taxon>
    </lineage>
</organism>
<name>A0A1A9WZI5_9MUSC</name>
<sequence length="133" mass="15762">MDKREYLIKPLTAIVLLFVIFDLRFIRNYSPYMDMIIVNSSLLKQFFIWQKKLDCRRNTVYDLPALVYDKGLENKYCDTMVFLFNLQLSNVVKNQVKVRRQAMVFTAVKGGWNTYVRQIIYQSSAVGTQGRRE</sequence>
<keyword evidence="3" id="KW-1185">Reference proteome</keyword>
<accession>A0A1A9WZI5</accession>
<dbReference type="AlphaFoldDB" id="A0A1A9WZI5"/>
<dbReference type="VEuPathDB" id="VectorBase:GBRI038470"/>
<evidence type="ECO:0000313" key="3">
    <source>
        <dbReference type="Proteomes" id="UP000091820"/>
    </source>
</evidence>
<evidence type="ECO:0000256" key="1">
    <source>
        <dbReference type="SAM" id="Phobius"/>
    </source>
</evidence>
<dbReference type="Proteomes" id="UP000091820">
    <property type="component" value="Unassembled WGS sequence"/>
</dbReference>
<keyword evidence="1" id="KW-1133">Transmembrane helix</keyword>
<proteinExistence type="predicted"/>